<feature type="compositionally biased region" description="Polar residues" evidence="1">
    <location>
        <begin position="512"/>
        <end position="529"/>
    </location>
</feature>
<gene>
    <name evidence="2" type="ORF">B0T16DRAFT_456149</name>
</gene>
<feature type="region of interest" description="Disordered" evidence="1">
    <location>
        <begin position="138"/>
        <end position="174"/>
    </location>
</feature>
<feature type="region of interest" description="Disordered" evidence="1">
    <location>
        <begin position="501"/>
        <end position="560"/>
    </location>
</feature>
<evidence type="ECO:0000313" key="3">
    <source>
        <dbReference type="Proteomes" id="UP001174936"/>
    </source>
</evidence>
<dbReference type="Proteomes" id="UP001174936">
    <property type="component" value="Unassembled WGS sequence"/>
</dbReference>
<feature type="compositionally biased region" description="Basic and acidic residues" evidence="1">
    <location>
        <begin position="530"/>
        <end position="560"/>
    </location>
</feature>
<sequence>METPNGAGPNRVDPRYSDGGFFLFGDNSTYAGNFGPSAYDDDSSSQESGQISHKKRRLDVSKAAHMQEPTEEQKKFNAASDYVGEFLATEEAVDSFKRTIQRLCAQNNKPHVQFVVQCLDRPDPELLEALGIRPVSVSTNADQQTDAQTDEAASVARTTRGPTSYGGGRNSHPRSKAVAPAAFRIMQFHNVLSQAKILVTCLAALLATQKRTAHERATTATTSTTALGSSLGQTIENHILWLLDLFFHSRKNRPQIRCTKLSFADLLFEYPELAMTYFDGHWPWTDKFAIEIAQRPASDFVPPLVAPEAFNIWRGHRSVAVLPKDPFFDAFESMEAFGSAYIAGEFDTQRFCPGKQTALVRQLGAIATVEGFIAHHLPVFLATIGATVDGGLLRPPQANFTDRMDFNLDDVLGPYHITIINRGLRTQIWELPDNEEVQVMRPRDPTKQFEARCPSLLTHLKFVVCQYLKGNKTPGELSHTDPAELALRKMVWKVVPAEPVQRHWSDRAPRPQNATGLQQSAHNPATTQGRRLEKWDKMRASQIRIEKMRGKRDAESAGQL</sequence>
<name>A0AA39Y9T1_9PEZI</name>
<proteinExistence type="predicted"/>
<comment type="caution">
    <text evidence="2">The sequence shown here is derived from an EMBL/GenBank/DDBJ whole genome shotgun (WGS) entry which is preliminary data.</text>
</comment>
<accession>A0AA39Y9T1</accession>
<protein>
    <submittedName>
        <fullName evidence="2">Uncharacterized protein</fullName>
    </submittedName>
</protein>
<keyword evidence="3" id="KW-1185">Reference proteome</keyword>
<organism evidence="2 3">
    <name type="scientific">Cercophora newfieldiana</name>
    <dbReference type="NCBI Taxonomy" id="92897"/>
    <lineage>
        <taxon>Eukaryota</taxon>
        <taxon>Fungi</taxon>
        <taxon>Dikarya</taxon>
        <taxon>Ascomycota</taxon>
        <taxon>Pezizomycotina</taxon>
        <taxon>Sordariomycetes</taxon>
        <taxon>Sordariomycetidae</taxon>
        <taxon>Sordariales</taxon>
        <taxon>Lasiosphaeriaceae</taxon>
        <taxon>Cercophora</taxon>
    </lineage>
</organism>
<evidence type="ECO:0000313" key="2">
    <source>
        <dbReference type="EMBL" id="KAK0648691.1"/>
    </source>
</evidence>
<dbReference type="AlphaFoldDB" id="A0AA39Y9T1"/>
<feature type="compositionally biased region" description="Polar residues" evidence="1">
    <location>
        <begin position="138"/>
        <end position="147"/>
    </location>
</feature>
<dbReference type="EMBL" id="JAULSV010000003">
    <property type="protein sequence ID" value="KAK0648691.1"/>
    <property type="molecule type" value="Genomic_DNA"/>
</dbReference>
<feature type="region of interest" description="Disordered" evidence="1">
    <location>
        <begin position="34"/>
        <end position="74"/>
    </location>
</feature>
<reference evidence="2" key="1">
    <citation type="submission" date="2023-06" db="EMBL/GenBank/DDBJ databases">
        <title>Genome-scale phylogeny and comparative genomics of the fungal order Sordariales.</title>
        <authorList>
            <consortium name="Lawrence Berkeley National Laboratory"/>
            <person name="Hensen N."/>
            <person name="Bonometti L."/>
            <person name="Westerberg I."/>
            <person name="Brannstrom I.O."/>
            <person name="Guillou S."/>
            <person name="Cros-Aarteil S."/>
            <person name="Calhoun S."/>
            <person name="Haridas S."/>
            <person name="Kuo A."/>
            <person name="Mondo S."/>
            <person name="Pangilinan J."/>
            <person name="Riley R."/>
            <person name="Labutti K."/>
            <person name="Andreopoulos B."/>
            <person name="Lipzen A."/>
            <person name="Chen C."/>
            <person name="Yanf M."/>
            <person name="Daum C."/>
            <person name="Ng V."/>
            <person name="Clum A."/>
            <person name="Steindorff A."/>
            <person name="Ohm R."/>
            <person name="Martin F."/>
            <person name="Silar P."/>
            <person name="Natvig D."/>
            <person name="Lalanne C."/>
            <person name="Gautier V."/>
            <person name="Ament-Velasquez S.L."/>
            <person name="Kruys A."/>
            <person name="Hutchinson M.I."/>
            <person name="Powell A.J."/>
            <person name="Barry K."/>
            <person name="Miller A.N."/>
            <person name="Grigoriev I.V."/>
            <person name="Debuchy R."/>
            <person name="Gladieux P."/>
            <person name="Thoren M.H."/>
            <person name="Johannesson H."/>
        </authorList>
    </citation>
    <scope>NUCLEOTIDE SEQUENCE</scope>
    <source>
        <strain evidence="2">SMH2532-1</strain>
    </source>
</reference>
<evidence type="ECO:0000256" key="1">
    <source>
        <dbReference type="SAM" id="MobiDB-lite"/>
    </source>
</evidence>